<name>A0ACC7NW16_9BACL</name>
<organism evidence="1 2">
    <name type="scientific">Paenibacillus mesotrionivorans</name>
    <dbReference type="NCBI Taxonomy" id="3160968"/>
    <lineage>
        <taxon>Bacteria</taxon>
        <taxon>Bacillati</taxon>
        <taxon>Bacillota</taxon>
        <taxon>Bacilli</taxon>
        <taxon>Bacillales</taxon>
        <taxon>Paenibacillaceae</taxon>
        <taxon>Paenibacillus</taxon>
    </lineage>
</organism>
<protein>
    <submittedName>
        <fullName evidence="1">Phosphodiesterase</fullName>
        <ecNumber evidence="1">3.1.4.-</ecNumber>
    </submittedName>
</protein>
<keyword evidence="1" id="KW-0378">Hydrolase</keyword>
<reference evidence="1" key="1">
    <citation type="submission" date="2024-12" db="EMBL/GenBank/DDBJ databases">
        <authorList>
            <person name="Wu N."/>
        </authorList>
    </citation>
    <scope>NUCLEOTIDE SEQUENCE</scope>
    <source>
        <strain evidence="1">P15</strain>
    </source>
</reference>
<comment type="caution">
    <text evidence="1">The sequence shown here is derived from an EMBL/GenBank/DDBJ whole genome shotgun (WGS) entry which is preliminary data.</text>
</comment>
<dbReference type="EMBL" id="JBJURJ010000006">
    <property type="protein sequence ID" value="MFM9328923.1"/>
    <property type="molecule type" value="Genomic_DNA"/>
</dbReference>
<dbReference type="EC" id="3.1.4.-" evidence="1"/>
<sequence>MKLFFLSDIHGSISCLDRALAAFEREGADYLVSLGDLMYHGPRNPLPEDYNPKEVAARLNSVKDKIVTVRGNCDSEVDQMLVEFPILAEYVILFHEGRRIFVTHGHHYNMDELPALSPGDVFIQGHTHVPVAEERGGLYLLNPGSITLPKENFPASYGVLEGSLFEVKTLDGSQVLKSIRFDGSAAD</sequence>
<dbReference type="Proteomes" id="UP001631969">
    <property type="component" value="Unassembled WGS sequence"/>
</dbReference>
<evidence type="ECO:0000313" key="2">
    <source>
        <dbReference type="Proteomes" id="UP001631969"/>
    </source>
</evidence>
<proteinExistence type="predicted"/>
<keyword evidence="2" id="KW-1185">Reference proteome</keyword>
<accession>A0ACC7NW16</accession>
<evidence type="ECO:0000313" key="1">
    <source>
        <dbReference type="EMBL" id="MFM9328923.1"/>
    </source>
</evidence>
<gene>
    <name evidence="1" type="primary">yfcE</name>
    <name evidence="1" type="ORF">ACI1P1_11525</name>
</gene>